<gene>
    <name evidence="4" type="ORF">RICGR_1107</name>
</gene>
<evidence type="ECO:0000256" key="2">
    <source>
        <dbReference type="SAM" id="Phobius"/>
    </source>
</evidence>
<keyword evidence="2" id="KW-0812">Transmembrane</keyword>
<feature type="transmembrane region" description="Helical" evidence="2">
    <location>
        <begin position="529"/>
        <end position="550"/>
    </location>
</feature>
<feature type="chain" id="PRO_5002727001" evidence="3">
    <location>
        <begin position="20"/>
        <end position="825"/>
    </location>
</feature>
<dbReference type="OrthoDB" id="7010241at2"/>
<dbReference type="NCBIfam" id="TIGR04346">
    <property type="entry name" value="DotA_TraY"/>
    <property type="match status" value="1"/>
</dbReference>
<dbReference type="RefSeq" id="WP_006035795.1">
    <property type="nucleotide sequence ID" value="NZ_AAQJ02000001.1"/>
</dbReference>
<keyword evidence="2" id="KW-0472">Membrane</keyword>
<dbReference type="AlphaFoldDB" id="A8PNT2"/>
<dbReference type="STRING" id="59196.RICGR_1107"/>
<reference evidence="4" key="1">
    <citation type="submission" date="2006-04" db="EMBL/GenBank/DDBJ databases">
        <authorList>
            <person name="Seshadri R."/>
            <person name="Federici B.A."/>
        </authorList>
    </citation>
    <scope>NUCLEOTIDE SEQUENCE [LARGE SCALE GENOMIC DNA]</scope>
</reference>
<feature type="transmembrane region" description="Helical" evidence="2">
    <location>
        <begin position="596"/>
        <end position="625"/>
    </location>
</feature>
<keyword evidence="5" id="KW-1185">Reference proteome</keyword>
<feature type="compositionally biased region" description="Low complexity" evidence="1">
    <location>
        <begin position="813"/>
        <end position="825"/>
    </location>
</feature>
<evidence type="ECO:0000256" key="1">
    <source>
        <dbReference type="SAM" id="MobiDB-lite"/>
    </source>
</evidence>
<feature type="transmembrane region" description="Helical" evidence="2">
    <location>
        <begin position="59"/>
        <end position="79"/>
    </location>
</feature>
<proteinExistence type="predicted"/>
<evidence type="ECO:0000313" key="4">
    <source>
        <dbReference type="EMBL" id="EDP46828.1"/>
    </source>
</evidence>
<dbReference type="NCBIfam" id="NF033886">
    <property type="entry name" value="T4SS_DotA"/>
    <property type="match status" value="1"/>
</dbReference>
<reference evidence="4" key="2">
    <citation type="submission" date="2007-10" db="EMBL/GenBank/DDBJ databases">
        <authorList>
            <person name="Myers G.S."/>
        </authorList>
    </citation>
    <scope>NUCLEOTIDE SEQUENCE [LARGE SCALE GENOMIC DNA]</scope>
</reference>
<feature type="compositionally biased region" description="Gly residues" evidence="1">
    <location>
        <begin position="802"/>
        <end position="812"/>
    </location>
</feature>
<dbReference type="EMBL" id="AAQJ02000001">
    <property type="protein sequence ID" value="EDP46828.1"/>
    <property type="molecule type" value="Genomic_DNA"/>
</dbReference>
<organism evidence="4 5">
    <name type="scientific">Rickettsiella grylli</name>
    <dbReference type="NCBI Taxonomy" id="59196"/>
    <lineage>
        <taxon>Bacteria</taxon>
        <taxon>Pseudomonadati</taxon>
        <taxon>Pseudomonadota</taxon>
        <taxon>Gammaproteobacteria</taxon>
        <taxon>Legionellales</taxon>
        <taxon>Coxiellaceae</taxon>
        <taxon>Rickettsiella</taxon>
    </lineage>
</organism>
<name>A8PNT2_9COXI</name>
<evidence type="ECO:0000313" key="5">
    <source>
        <dbReference type="Proteomes" id="UP000054075"/>
    </source>
</evidence>
<comment type="caution">
    <text evidence="4">The sequence shown here is derived from an EMBL/GenBank/DDBJ whole genome shotgun (WGS) entry which is preliminary data.</text>
</comment>
<protein>
    <submittedName>
        <fullName evidence="4">Defect in organelle trafficking protein</fullName>
    </submittedName>
</protein>
<keyword evidence="3" id="KW-0732">Signal</keyword>
<dbReference type="eggNOG" id="COG0697">
    <property type="taxonomic scope" value="Bacteria"/>
</dbReference>
<keyword evidence="2" id="KW-1133">Transmembrane helix</keyword>
<dbReference type="Proteomes" id="UP000054075">
    <property type="component" value="Unassembled WGS sequence"/>
</dbReference>
<dbReference type="InterPro" id="IPR027628">
    <property type="entry name" value="DotA_TraY"/>
</dbReference>
<feature type="transmembrane region" description="Helical" evidence="2">
    <location>
        <begin position="557"/>
        <end position="590"/>
    </location>
</feature>
<feature type="signal peptide" evidence="3">
    <location>
        <begin position="1"/>
        <end position="19"/>
    </location>
</feature>
<feature type="transmembrane region" description="Helical" evidence="2">
    <location>
        <begin position="691"/>
        <end position="710"/>
    </location>
</feature>
<sequence>MKKFLLAGFFCLFPSLVLSDTLSLAPASADLSMTYLATIFGVVDGVLHGTGSQILGSMFGAFNSIILVMASTVLSYVLFVSILNTSHEGEFLGRKWSSIWVPLRTVGGIGLLLPKATGYSFIQVLVMWVVVQGVGAADEVWNVALNYMNRNGTIVEPIQSLAPDHNLGEGDNTFLINRAGNILKSEACMLSVQNALTREIAQNAGEKVYVPNFMSSLSVTGKSPGGANTGLPIDYSKDIGGFITFPGKKGLVNTPYAKYIGICGNASWNFIGKDDHNQVDNPAQLTANDSASIAARQMTLDLGGLAKSIANKLVPPNSTTPILPIQLTVDPSLFSPNSLVDAGDDYFAIVKPALRSLNDDASQQYKKFITKAKEAGWILAGSYYYNMARLEQSIKENTGLLAIKDKLNTSFFPNYDKGSFNDISNENVKINLKNNLPMNNGVIDRYVDAEMALAGSNNNPGPEANPTFPENKGEIPAVGKLVNGLMNIIFPQVYDFEKTLSDNINKQHKDPIFALVSVGNGLVAMVEKVWIGILGAAVALGGISGVVSFFFPGPAIVAGLVASVIISVFMPLITIWMIINLILGSLLSYYVPLIPFFLFTFGAITWFAVVLEAVLAAPLVALGITHPEGHDFLGKAEQSIMLLASVFLRPMLMVFGLIFGIILSYVALSVFNRGFAIAVQFLTEYNGDLLSIIYQLAMMAIYTAAILAIVNRSFAMIYEVPNKVLRWIGGPQESGHEESMLQSIRGQHDRDIGHIAQQAPTAQTFNDAITTGQQASKAMLPGNQTSATTEGGDEGGTPPPGGGGGASGGGGSSSAARTAAETAAL</sequence>
<accession>A8PNT2</accession>
<feature type="transmembrane region" description="Helical" evidence="2">
    <location>
        <begin position="646"/>
        <end position="671"/>
    </location>
</feature>
<evidence type="ECO:0000256" key="3">
    <source>
        <dbReference type="SAM" id="SignalP"/>
    </source>
</evidence>
<feature type="region of interest" description="Disordered" evidence="1">
    <location>
        <begin position="777"/>
        <end position="825"/>
    </location>
</feature>